<dbReference type="AlphaFoldDB" id="A0A1E7KG99"/>
<accession>A0A1E7KG99</accession>
<dbReference type="InterPro" id="IPR041664">
    <property type="entry name" value="AAA_16"/>
</dbReference>
<keyword evidence="1" id="KW-0547">Nucleotide-binding</keyword>
<organism evidence="5 6">
    <name type="scientific">Streptomyces oceani</name>
    <dbReference type="NCBI Taxonomy" id="1075402"/>
    <lineage>
        <taxon>Bacteria</taxon>
        <taxon>Bacillati</taxon>
        <taxon>Actinomycetota</taxon>
        <taxon>Actinomycetes</taxon>
        <taxon>Kitasatosporales</taxon>
        <taxon>Streptomycetaceae</taxon>
        <taxon>Streptomyces</taxon>
    </lineage>
</organism>
<dbReference type="GO" id="GO:0004016">
    <property type="term" value="F:adenylate cyclase activity"/>
    <property type="evidence" value="ECO:0007669"/>
    <property type="project" value="TreeGrafter"/>
</dbReference>
<protein>
    <recommendedName>
        <fullName evidence="4">Orc1-like AAA ATPase domain-containing protein</fullName>
    </recommendedName>
</protein>
<dbReference type="STRING" id="1075402.AN216_15135"/>
<dbReference type="GO" id="GO:0005737">
    <property type="term" value="C:cytoplasm"/>
    <property type="evidence" value="ECO:0007669"/>
    <property type="project" value="TreeGrafter"/>
</dbReference>
<dbReference type="Proteomes" id="UP000176101">
    <property type="component" value="Unassembled WGS sequence"/>
</dbReference>
<gene>
    <name evidence="5" type="ORF">AN216_15135</name>
</gene>
<dbReference type="PANTHER" id="PTHR16305:SF35">
    <property type="entry name" value="TRANSCRIPTIONAL ACTIVATOR DOMAIN"/>
    <property type="match status" value="1"/>
</dbReference>
<dbReference type="SUPFAM" id="SSF52540">
    <property type="entry name" value="P-loop containing nucleoside triphosphate hydrolases"/>
    <property type="match status" value="1"/>
</dbReference>
<keyword evidence="2" id="KW-0067">ATP-binding</keyword>
<dbReference type="Pfam" id="PF13191">
    <property type="entry name" value="AAA_16"/>
    <property type="match status" value="1"/>
</dbReference>
<dbReference type="GO" id="GO:0005524">
    <property type="term" value="F:ATP binding"/>
    <property type="evidence" value="ECO:0007669"/>
    <property type="project" value="UniProtKB-KW"/>
</dbReference>
<feature type="region of interest" description="Disordered" evidence="3">
    <location>
        <begin position="875"/>
        <end position="905"/>
    </location>
</feature>
<feature type="compositionally biased region" description="Basic and acidic residues" evidence="3">
    <location>
        <begin position="500"/>
        <end position="517"/>
    </location>
</feature>
<comment type="caution">
    <text evidence="5">The sequence shown here is derived from an EMBL/GenBank/DDBJ whole genome shotgun (WGS) entry which is preliminary data.</text>
</comment>
<feature type="region of interest" description="Disordered" evidence="3">
    <location>
        <begin position="486"/>
        <end position="517"/>
    </location>
</feature>
<feature type="region of interest" description="Disordered" evidence="3">
    <location>
        <begin position="917"/>
        <end position="949"/>
    </location>
</feature>
<evidence type="ECO:0000256" key="1">
    <source>
        <dbReference type="ARBA" id="ARBA00022741"/>
    </source>
</evidence>
<evidence type="ECO:0000256" key="2">
    <source>
        <dbReference type="ARBA" id="ARBA00022840"/>
    </source>
</evidence>
<feature type="domain" description="Orc1-like AAA ATPase" evidence="4">
    <location>
        <begin position="5"/>
        <end position="155"/>
    </location>
</feature>
<evidence type="ECO:0000259" key="4">
    <source>
        <dbReference type="Pfam" id="PF13191"/>
    </source>
</evidence>
<keyword evidence="6" id="KW-1185">Reference proteome</keyword>
<dbReference type="PANTHER" id="PTHR16305">
    <property type="entry name" value="TESTICULAR SOLUBLE ADENYLYL CYCLASE"/>
    <property type="match status" value="1"/>
</dbReference>
<reference evidence="5 6" key="1">
    <citation type="journal article" date="2016" name="Front. Microbiol.">
        <title>Comparative Genomics Analysis of Streptomyces Species Reveals Their Adaptation to the Marine Environment and Their Diversity at the Genomic Level.</title>
        <authorList>
            <person name="Tian X."/>
            <person name="Zhang Z."/>
            <person name="Yang T."/>
            <person name="Chen M."/>
            <person name="Li J."/>
            <person name="Chen F."/>
            <person name="Yang J."/>
            <person name="Li W."/>
            <person name="Zhang B."/>
            <person name="Zhang Z."/>
            <person name="Wu J."/>
            <person name="Zhang C."/>
            <person name="Long L."/>
            <person name="Xiao J."/>
        </authorList>
    </citation>
    <scope>NUCLEOTIDE SEQUENCE [LARGE SCALE GENOMIC DNA]</scope>
    <source>
        <strain evidence="5 6">SCSIO 02100</strain>
    </source>
</reference>
<evidence type="ECO:0000313" key="5">
    <source>
        <dbReference type="EMBL" id="OEV02925.1"/>
    </source>
</evidence>
<sequence>MREEIDRTAHSHGGLVLVAGEAGIGKTTLVTGALEEARQQGALVLNGSCWDAENAPGYWPWVQVVRALRRESTAGRWAAAEEAADGGLSMLLGESRYREGMTTFALYDAVTSGLVAIAHRQPVLLVLEDLHWADTASLGLLEFVAQHTWFERLLVLGTYRDVEVEAGGHPLRSPMTALAGRATTLTLTGLEPSEVGALMARTAGAQPEEDLVAEVHRRTGGNPFFVEQTARLWHGGGSVTAMTPGMRESLRRRLSLLPEPLVRLLTDAAVLGREFDRRMLAAMADIPIGRVDRLLDEAVAARLVRTQRAEWFSFAHDLVRETLYAELGEREAEARHASVVRVLDAHPAMARASAELARHARLAGNALAPSRVVDLLVAAARDAAGRLAFGEETGHLRGAFDLAAEVGPRRRALVGLDLGVGLHMLGDRQGAWRVLRETVRLARELDEDQLLIRTALLLCRVGGLEEERELTQALLLTAHGRALGEVTVGPSKPAVTGQPAEREPGEPDTGRSSRRTDWDIEPERFARELAAVAVLLARREQDDEALSAILSAQHDQLWGPGTAAERAAVLEELVEVSQRSGEAELVWFSSSLRWVALLEQGNPRYLDAFYAFLRVAERSGNRRCQMAAAVDGCVIACTQGRFAEAEGMLSQAGVDDRHELQHQHFAHVLVLLRWSILLEQGHFEELTEMHQSVCQRADPLLRLIEGVTAAELGDLESASQMYEELAATEGGIPRSLRALWLRFQAQLAAETRDLPRCAEVRHALGPYANEWLAPMYGCVISGPVAYWLARIDTAEERWDTAVKGFANVVREADGLRAVTWSIRARTHLAEALLGRGAPEDVDEATLLLKATGAEAERLGMRALVQRVRAATPVRALGEDGREAASEAEQSPTGQLGMTEGPVRSGRVVRPEGVAPADSAALEGGSLSPSEHPCPEALAGGARPEESAMRGEFRREGAVWSLAFDGRTVHVPDAKGLRDLHTLLSTPDTDIPAARLLDPAGGEALTAARSLGGDPVLDEEAKTAYARRLRSLDQEIQRMTERGADERAAEYERERTALLGELRRAAGLGGRSRRLGDEAERARKTVTARIRDVLRKLDEHHPELAAHLRATVSTGSACCYAAQGSVHWRL</sequence>
<dbReference type="PATRIC" id="fig|1075402.3.peg.1943"/>
<proteinExistence type="predicted"/>
<evidence type="ECO:0000256" key="3">
    <source>
        <dbReference type="SAM" id="MobiDB-lite"/>
    </source>
</evidence>
<evidence type="ECO:0000313" key="6">
    <source>
        <dbReference type="Proteomes" id="UP000176101"/>
    </source>
</evidence>
<name>A0A1E7KG99_9ACTN</name>
<dbReference type="EMBL" id="LJGU01000127">
    <property type="protein sequence ID" value="OEV02925.1"/>
    <property type="molecule type" value="Genomic_DNA"/>
</dbReference>
<dbReference type="InterPro" id="IPR027417">
    <property type="entry name" value="P-loop_NTPase"/>
</dbReference>